<keyword evidence="2" id="KW-0808">Transferase</keyword>
<dbReference type="GO" id="GO:0006974">
    <property type="term" value="P:DNA damage response"/>
    <property type="evidence" value="ECO:0007669"/>
    <property type="project" value="TreeGrafter"/>
</dbReference>
<protein>
    <submittedName>
        <fullName evidence="5">2-keto-3-deoxygluconate kinase</fullName>
    </submittedName>
</protein>
<dbReference type="CDD" id="cd01166">
    <property type="entry name" value="KdgK"/>
    <property type="match status" value="1"/>
</dbReference>
<organism evidence="5 6">
    <name type="scientific">Yoonia rosea</name>
    <dbReference type="NCBI Taxonomy" id="287098"/>
    <lineage>
        <taxon>Bacteria</taxon>
        <taxon>Pseudomonadati</taxon>
        <taxon>Pseudomonadota</taxon>
        <taxon>Alphaproteobacteria</taxon>
        <taxon>Rhodobacterales</taxon>
        <taxon>Paracoccaceae</taxon>
        <taxon>Yoonia</taxon>
    </lineage>
</organism>
<evidence type="ECO:0000313" key="5">
    <source>
        <dbReference type="EMBL" id="SIT87437.1"/>
    </source>
</evidence>
<dbReference type="PANTHER" id="PTHR43085:SF15">
    <property type="entry name" value="2-DEHYDRO-3-DEOXYGLUCONOKINASE"/>
    <property type="match status" value="1"/>
</dbReference>
<accession>A0A1R3X8L5</accession>
<evidence type="ECO:0000313" key="6">
    <source>
        <dbReference type="Proteomes" id="UP000186997"/>
    </source>
</evidence>
<dbReference type="InterPro" id="IPR002173">
    <property type="entry name" value="Carboh/pur_kinase_PfkB_CS"/>
</dbReference>
<proteinExistence type="inferred from homology"/>
<dbReference type="STRING" id="287098.SAMN05421665_2401"/>
<dbReference type="RefSeq" id="WP_076660028.1">
    <property type="nucleotide sequence ID" value="NZ_FTPR01000002.1"/>
</dbReference>
<dbReference type="Pfam" id="PF00294">
    <property type="entry name" value="PfkB"/>
    <property type="match status" value="1"/>
</dbReference>
<evidence type="ECO:0000256" key="3">
    <source>
        <dbReference type="ARBA" id="ARBA00022777"/>
    </source>
</evidence>
<keyword evidence="3 5" id="KW-0418">Kinase</keyword>
<dbReference type="EMBL" id="FTPR01000002">
    <property type="protein sequence ID" value="SIT87437.1"/>
    <property type="molecule type" value="Genomic_DNA"/>
</dbReference>
<evidence type="ECO:0000259" key="4">
    <source>
        <dbReference type="Pfam" id="PF00294"/>
    </source>
</evidence>
<dbReference type="Gene3D" id="3.40.1190.20">
    <property type="match status" value="1"/>
</dbReference>
<sequence length="299" mass="32161">MTRTVCIGECMIEMAPTDITGQFQMGFAGDTMNTAWYLRGLLGAEHQVDYFTALGGDSASRQMLAFLRAAGLGVDHIVQRDDRSVGLYVIQLDNGERSFSYWRGQSAARTLAQDKTVLEAVLKDADYAYFSGITLAILPPEDRARLRDALVALRAQGGQIVFDPNLRPALWSDPQEMRDEIMATAAISTIVLPSHEDEATWFEDGDPEATAMRYATAGAPTVIVKNGADAMFTYDCGQMAWHDPATVKSVVDTTAAGDSFNAGFLASVIGGEPLSEAVSSGAQLASKVIQSRGALVEMS</sequence>
<evidence type="ECO:0000256" key="2">
    <source>
        <dbReference type="ARBA" id="ARBA00022679"/>
    </source>
</evidence>
<feature type="domain" description="Carbohydrate kinase PfkB" evidence="4">
    <location>
        <begin position="1"/>
        <end position="294"/>
    </location>
</feature>
<dbReference type="GO" id="GO:0042840">
    <property type="term" value="P:D-glucuronate catabolic process"/>
    <property type="evidence" value="ECO:0007669"/>
    <property type="project" value="TreeGrafter"/>
</dbReference>
<dbReference type="GO" id="GO:0019698">
    <property type="term" value="P:D-galacturonate catabolic process"/>
    <property type="evidence" value="ECO:0007669"/>
    <property type="project" value="TreeGrafter"/>
</dbReference>
<name>A0A1R3X8L5_9RHOB</name>
<dbReference type="GO" id="GO:0008673">
    <property type="term" value="F:2-dehydro-3-deoxygluconokinase activity"/>
    <property type="evidence" value="ECO:0007669"/>
    <property type="project" value="TreeGrafter"/>
</dbReference>
<dbReference type="InterPro" id="IPR029056">
    <property type="entry name" value="Ribokinase-like"/>
</dbReference>
<reference evidence="6" key="1">
    <citation type="submission" date="2017-01" db="EMBL/GenBank/DDBJ databases">
        <authorList>
            <person name="Varghese N."/>
            <person name="Submissions S."/>
        </authorList>
    </citation>
    <scope>NUCLEOTIDE SEQUENCE [LARGE SCALE GENOMIC DNA]</scope>
    <source>
        <strain evidence="6">DSM 29591</strain>
    </source>
</reference>
<dbReference type="Proteomes" id="UP000186997">
    <property type="component" value="Unassembled WGS sequence"/>
</dbReference>
<dbReference type="SUPFAM" id="SSF53613">
    <property type="entry name" value="Ribokinase-like"/>
    <property type="match status" value="1"/>
</dbReference>
<dbReference type="GO" id="GO:0005829">
    <property type="term" value="C:cytosol"/>
    <property type="evidence" value="ECO:0007669"/>
    <property type="project" value="TreeGrafter"/>
</dbReference>
<gene>
    <name evidence="5" type="ORF">SAMN05421665_2401</name>
</gene>
<dbReference type="AlphaFoldDB" id="A0A1R3X8L5"/>
<evidence type="ECO:0000256" key="1">
    <source>
        <dbReference type="ARBA" id="ARBA00010688"/>
    </source>
</evidence>
<dbReference type="InterPro" id="IPR011611">
    <property type="entry name" value="PfkB_dom"/>
</dbReference>
<dbReference type="PROSITE" id="PS00584">
    <property type="entry name" value="PFKB_KINASES_2"/>
    <property type="match status" value="1"/>
</dbReference>
<dbReference type="PANTHER" id="PTHR43085">
    <property type="entry name" value="HEXOKINASE FAMILY MEMBER"/>
    <property type="match status" value="1"/>
</dbReference>
<dbReference type="InterPro" id="IPR050306">
    <property type="entry name" value="PfkB_Carbo_kinase"/>
</dbReference>
<comment type="similarity">
    <text evidence="1">Belongs to the carbohydrate kinase PfkB family.</text>
</comment>
<keyword evidence="6" id="KW-1185">Reference proteome</keyword>
<dbReference type="OrthoDB" id="9776822at2"/>